<dbReference type="RefSeq" id="WP_121459237.1">
    <property type="nucleotide sequence ID" value="NZ_RBXP01000018.1"/>
</dbReference>
<keyword evidence="13" id="KW-0966">Cell projection</keyword>
<evidence type="ECO:0000256" key="7">
    <source>
        <dbReference type="ARBA" id="ARBA00022801"/>
    </source>
</evidence>
<dbReference type="InterPro" id="IPR019301">
    <property type="entry name" value="Flagellar_prot_FlgJ_N"/>
</dbReference>
<gene>
    <name evidence="13" type="ORF">DFR40_2964</name>
</gene>
<evidence type="ECO:0000313" key="13">
    <source>
        <dbReference type="EMBL" id="RKT50405.1"/>
    </source>
</evidence>
<reference evidence="13 14" key="1">
    <citation type="submission" date="2018-10" db="EMBL/GenBank/DDBJ databases">
        <title>Genomic Encyclopedia of Type Strains, Phase IV (KMG-IV): sequencing the most valuable type-strain genomes for metagenomic binning, comparative biology and taxonomic classification.</title>
        <authorList>
            <person name="Goeker M."/>
        </authorList>
    </citation>
    <scope>NUCLEOTIDE SEQUENCE [LARGE SCALE GENOMIC DNA]</scope>
    <source>
        <strain evidence="13 14">DSM 23841</strain>
    </source>
</reference>
<dbReference type="GO" id="GO:0016798">
    <property type="term" value="F:hydrolase activity, acting on glycosyl bonds"/>
    <property type="evidence" value="ECO:0007669"/>
    <property type="project" value="UniProtKB-KW"/>
</dbReference>
<name>A0A495VPX3_9RHOO</name>
<feature type="compositionally biased region" description="Polar residues" evidence="11">
    <location>
        <begin position="1"/>
        <end position="23"/>
    </location>
</feature>
<evidence type="ECO:0000256" key="5">
    <source>
        <dbReference type="ARBA" id="ARBA00013433"/>
    </source>
</evidence>
<evidence type="ECO:0000256" key="4">
    <source>
        <dbReference type="ARBA" id="ARBA00007974"/>
    </source>
</evidence>
<dbReference type="PANTHER" id="PTHR33308">
    <property type="entry name" value="PEPTIDOGLYCAN HYDROLASE FLGJ"/>
    <property type="match status" value="1"/>
</dbReference>
<evidence type="ECO:0000256" key="3">
    <source>
        <dbReference type="ARBA" id="ARBA00006880"/>
    </source>
</evidence>
<dbReference type="AlphaFoldDB" id="A0A495VPX3"/>
<dbReference type="Gene3D" id="1.10.530.10">
    <property type="match status" value="1"/>
</dbReference>
<evidence type="ECO:0000256" key="8">
    <source>
        <dbReference type="ARBA" id="ARBA00023295"/>
    </source>
</evidence>
<dbReference type="SMART" id="SM00047">
    <property type="entry name" value="LYZ2"/>
    <property type="match status" value="1"/>
</dbReference>
<dbReference type="PRINTS" id="PR01002">
    <property type="entry name" value="FLGFLGJ"/>
</dbReference>
<dbReference type="Pfam" id="PF10135">
    <property type="entry name" value="Rod-binding"/>
    <property type="match status" value="1"/>
</dbReference>
<evidence type="ECO:0000256" key="10">
    <source>
        <dbReference type="ARBA" id="ARBA00030835"/>
    </source>
</evidence>
<dbReference type="InterPro" id="IPR013377">
    <property type="entry name" value="FlgJ"/>
</dbReference>
<evidence type="ECO:0000256" key="11">
    <source>
        <dbReference type="SAM" id="MobiDB-lite"/>
    </source>
</evidence>
<dbReference type="FunFam" id="2.10.70.40:FF:000001">
    <property type="entry name" value="Flagellar assembly peptidoglycan hydrolase FlgJ"/>
    <property type="match status" value="1"/>
</dbReference>
<dbReference type="InterPro" id="IPR002901">
    <property type="entry name" value="MGlyc_endo_b_GlcNAc-like_dom"/>
</dbReference>
<dbReference type="GO" id="GO:0044780">
    <property type="term" value="P:bacterial-type flagellum assembly"/>
    <property type="evidence" value="ECO:0007669"/>
    <property type="project" value="InterPro"/>
</dbReference>
<keyword evidence="9" id="KW-0961">Cell wall biogenesis/degradation</keyword>
<keyword evidence="13" id="KW-0969">Cilium</keyword>
<dbReference type="GO" id="GO:0004040">
    <property type="term" value="F:amidase activity"/>
    <property type="evidence" value="ECO:0007669"/>
    <property type="project" value="InterPro"/>
</dbReference>
<evidence type="ECO:0000259" key="12">
    <source>
        <dbReference type="SMART" id="SM00047"/>
    </source>
</evidence>
<keyword evidence="13" id="KW-0282">Flagellum</keyword>
<keyword evidence="7" id="KW-0378">Hydrolase</keyword>
<dbReference type="Gene3D" id="2.10.70.40">
    <property type="entry name" value="peptidoglycan hydrolase"/>
    <property type="match status" value="1"/>
</dbReference>
<organism evidence="13 14">
    <name type="scientific">Azonexus fungiphilus</name>
    <dbReference type="NCBI Taxonomy" id="146940"/>
    <lineage>
        <taxon>Bacteria</taxon>
        <taxon>Pseudomonadati</taxon>
        <taxon>Pseudomonadota</taxon>
        <taxon>Betaproteobacteria</taxon>
        <taxon>Rhodocyclales</taxon>
        <taxon>Azonexaceae</taxon>
        <taxon>Azonexus</taxon>
    </lineage>
</organism>
<proteinExistence type="inferred from homology"/>
<dbReference type="PANTHER" id="PTHR33308:SF9">
    <property type="entry name" value="PEPTIDOGLYCAN HYDROLASE FLGJ"/>
    <property type="match status" value="1"/>
</dbReference>
<comment type="caution">
    <text evidence="13">The sequence shown here is derived from an EMBL/GenBank/DDBJ whole genome shotgun (WGS) entry which is preliminary data.</text>
</comment>
<dbReference type="Pfam" id="PF01832">
    <property type="entry name" value="Glucosaminidase"/>
    <property type="match status" value="1"/>
</dbReference>
<comment type="function">
    <text evidence="1">Flagellum-specific muramidase which hydrolyzes the peptidoglycan layer to assemble the rod structure in the periplasmic space.</text>
</comment>
<dbReference type="GO" id="GO:0042597">
    <property type="term" value="C:periplasmic space"/>
    <property type="evidence" value="ECO:0007669"/>
    <property type="project" value="UniProtKB-SubCell"/>
</dbReference>
<sequence length="324" mass="34705">MTVKIQNTPNRAAFDVQSSQDLRSQFKKDPQAGLKSAAQQFETLFLQMVLKSMRDTVPSDGLMHSDQTRFYNSLLDQQMAQNLATSGKGVGFARLIEQQLGQYLAGEQTAGESDDLSAILAGKNPQSLPPAGVLRYQQVPGSLPTSADYAARAQIAATGTSGSTSEAPASAKAFVNQVWPHAVEASRSTGISPQFLVAHSALESGWGKSEIRRGDGSSSHNLFGIKAGKGWTGDTVDAVTTEYVDGKPVQTVEKFRAYASYGEAFQDYANLLRNNPRYSGVIGSQDGMEFARRLQKAGYATDPAYAEKLGGIINGPTLRQALIG</sequence>
<evidence type="ECO:0000313" key="14">
    <source>
        <dbReference type="Proteomes" id="UP000270626"/>
    </source>
</evidence>
<dbReference type="Proteomes" id="UP000270626">
    <property type="component" value="Unassembled WGS sequence"/>
</dbReference>
<keyword evidence="6" id="KW-0574">Periplasm</keyword>
<protein>
    <recommendedName>
        <fullName evidence="5">Peptidoglycan hydrolase FlgJ</fullName>
    </recommendedName>
    <alternativeName>
        <fullName evidence="10">Muramidase FlgJ</fullName>
    </alternativeName>
</protein>
<comment type="subcellular location">
    <subcellularLocation>
        <location evidence="2">Periplasm</location>
    </subcellularLocation>
</comment>
<dbReference type="NCBIfam" id="TIGR02541">
    <property type="entry name" value="flagell_FlgJ"/>
    <property type="match status" value="1"/>
</dbReference>
<evidence type="ECO:0000256" key="1">
    <source>
        <dbReference type="ARBA" id="ARBA00002954"/>
    </source>
</evidence>
<evidence type="ECO:0000256" key="9">
    <source>
        <dbReference type="ARBA" id="ARBA00023316"/>
    </source>
</evidence>
<evidence type="ECO:0000256" key="6">
    <source>
        <dbReference type="ARBA" id="ARBA00022764"/>
    </source>
</evidence>
<accession>A0A495VPX3</accession>
<dbReference type="GO" id="GO:0071555">
    <property type="term" value="P:cell wall organization"/>
    <property type="evidence" value="ECO:0007669"/>
    <property type="project" value="UniProtKB-KW"/>
</dbReference>
<feature type="region of interest" description="Disordered" evidence="11">
    <location>
        <begin position="1"/>
        <end position="31"/>
    </location>
</feature>
<dbReference type="GO" id="GO:0071973">
    <property type="term" value="P:bacterial-type flagellum-dependent cell motility"/>
    <property type="evidence" value="ECO:0007669"/>
    <property type="project" value="TreeGrafter"/>
</dbReference>
<dbReference type="EMBL" id="RBXP01000018">
    <property type="protein sequence ID" value="RKT50405.1"/>
    <property type="molecule type" value="Genomic_DNA"/>
</dbReference>
<dbReference type="OrthoDB" id="289937at2"/>
<keyword evidence="8" id="KW-0326">Glycosidase</keyword>
<dbReference type="InterPro" id="IPR051056">
    <property type="entry name" value="Glycosyl_Hydrolase_73"/>
</dbReference>
<feature type="domain" description="Mannosyl-glycoprotein endo-beta-N-acetylglucosamidase-like" evidence="12">
    <location>
        <begin position="164"/>
        <end position="317"/>
    </location>
</feature>
<comment type="similarity">
    <text evidence="4">In the C-terminal section; belongs to the glycosyl hydrolase 73 family.</text>
</comment>
<evidence type="ECO:0000256" key="2">
    <source>
        <dbReference type="ARBA" id="ARBA00004418"/>
    </source>
</evidence>
<comment type="similarity">
    <text evidence="3">In the N-terminal section; belongs to the FlgJ family.</text>
</comment>
<keyword evidence="14" id="KW-1185">Reference proteome</keyword>